<evidence type="ECO:0008006" key="3">
    <source>
        <dbReference type="Google" id="ProtNLM"/>
    </source>
</evidence>
<dbReference type="SUPFAM" id="SSF52540">
    <property type="entry name" value="P-loop containing nucleoside triphosphate hydrolases"/>
    <property type="match status" value="1"/>
</dbReference>
<evidence type="ECO:0000313" key="2">
    <source>
        <dbReference type="Proteomes" id="UP000626220"/>
    </source>
</evidence>
<accession>A0A8J3H1M8</accession>
<protein>
    <recommendedName>
        <fullName evidence="3">Sulfotransferase family protein</fullName>
    </recommendedName>
</protein>
<keyword evidence="2" id="KW-1185">Reference proteome</keyword>
<dbReference type="RefSeq" id="WP_189682712.1">
    <property type="nucleotide sequence ID" value="NZ_BNCJ01000029.1"/>
</dbReference>
<dbReference type="EMBL" id="BNCJ01000029">
    <property type="protein sequence ID" value="GHF71828.1"/>
    <property type="molecule type" value="Genomic_DNA"/>
</dbReference>
<name>A0A8J3H1M8_9RHOB</name>
<evidence type="ECO:0000313" key="1">
    <source>
        <dbReference type="EMBL" id="GHF71828.1"/>
    </source>
</evidence>
<organism evidence="1 2">
    <name type="scientific">Seohaeicola zhoushanensis</name>
    <dbReference type="NCBI Taxonomy" id="1569283"/>
    <lineage>
        <taxon>Bacteria</taxon>
        <taxon>Pseudomonadati</taxon>
        <taxon>Pseudomonadota</taxon>
        <taxon>Alphaproteobacteria</taxon>
        <taxon>Rhodobacterales</taxon>
        <taxon>Roseobacteraceae</taxon>
        <taxon>Seohaeicola</taxon>
    </lineage>
</organism>
<reference evidence="1" key="2">
    <citation type="submission" date="2020-09" db="EMBL/GenBank/DDBJ databases">
        <authorList>
            <person name="Sun Q."/>
            <person name="Kim S."/>
        </authorList>
    </citation>
    <scope>NUCLEOTIDE SEQUENCE</scope>
    <source>
        <strain evidence="1">KCTC 42650</strain>
    </source>
</reference>
<dbReference type="Gene3D" id="3.40.50.300">
    <property type="entry name" value="P-loop containing nucleotide triphosphate hydrolases"/>
    <property type="match status" value="1"/>
</dbReference>
<reference evidence="1" key="1">
    <citation type="journal article" date="2014" name="Int. J. Syst. Evol. Microbiol.">
        <title>Complete genome sequence of Corynebacterium casei LMG S-19264T (=DSM 44701T), isolated from a smear-ripened cheese.</title>
        <authorList>
            <consortium name="US DOE Joint Genome Institute (JGI-PGF)"/>
            <person name="Walter F."/>
            <person name="Albersmeier A."/>
            <person name="Kalinowski J."/>
            <person name="Ruckert C."/>
        </authorList>
    </citation>
    <scope>NUCLEOTIDE SEQUENCE</scope>
    <source>
        <strain evidence="1">KCTC 42650</strain>
    </source>
</reference>
<dbReference type="InterPro" id="IPR027417">
    <property type="entry name" value="P-loop_NTPase"/>
</dbReference>
<proteinExistence type="predicted"/>
<gene>
    <name evidence="1" type="ORF">GCM10017056_48390</name>
</gene>
<dbReference type="Proteomes" id="UP000626220">
    <property type="component" value="Unassembled WGS sequence"/>
</dbReference>
<comment type="caution">
    <text evidence="1">The sequence shown here is derived from an EMBL/GenBank/DDBJ whole genome shotgun (WGS) entry which is preliminary data.</text>
</comment>
<sequence>MSKKTLHIHIGSHKTATTTLQNTFAVSSDLLEHAGVLYPATGRKFQAHHPLAWQLRDTAQSGTSLEDLGDWPATLQEIDASSASQVIISSEDFEWLQDLSRLELLKDRYDVRVLFYIRSPERYLESYYNQLVKDFQTREARTLETYVAEQPLFFLDNLTILNRWSEVFGQTNIRVRLFDRKYLKGTVTEDFMDAIGCQSQIAFRVPDVSVLQKVSLPPDALEYLRLCNPHFTREAGHHSFVVKLVQMTQQHHLQLQQTRAGLLSLQAQHNVMRRFAGGNRQVARRYLGSDFVPFPPNQAKPHPDFENRMPVADAAVVAKVAAMIHSID</sequence>
<dbReference type="AlphaFoldDB" id="A0A8J3H1M8"/>